<keyword evidence="3" id="KW-1185">Reference proteome</keyword>
<evidence type="ECO:0000313" key="1">
    <source>
        <dbReference type="EMBL" id="KEH17627.1"/>
    </source>
</evidence>
<dbReference type="EMBL" id="KL402729">
    <property type="protein sequence ID" value="KEH17627.1"/>
    <property type="molecule type" value="Genomic_DNA"/>
</dbReference>
<dbReference type="Proteomes" id="UP000002051">
    <property type="component" value="Unassembled WGS sequence"/>
</dbReference>
<reference evidence="1 3" key="2">
    <citation type="journal article" date="2014" name="BMC Genomics">
        <title>An improved genome release (version Mt4.0) for the model legume Medicago truncatula.</title>
        <authorList>
            <person name="Tang H."/>
            <person name="Krishnakumar V."/>
            <person name="Bidwell S."/>
            <person name="Rosen B."/>
            <person name="Chan A."/>
            <person name="Zhou S."/>
            <person name="Gentzbittel L."/>
            <person name="Childs K.L."/>
            <person name="Yandell M."/>
            <person name="Gundlach H."/>
            <person name="Mayer K.F."/>
            <person name="Schwartz D.C."/>
            <person name="Town C.D."/>
        </authorList>
    </citation>
    <scope>GENOME REANNOTATION</scope>
    <source>
        <strain evidence="1">A17</strain>
        <strain evidence="2 3">cv. Jemalong A17</strain>
    </source>
</reference>
<proteinExistence type="predicted"/>
<dbReference type="HOGENOM" id="CLU_191736_0_0_1"/>
<dbReference type="EnsemblPlants" id="KEH17627">
    <property type="protein sequence ID" value="KEH17627"/>
    <property type="gene ID" value="MTR_0004s0350"/>
</dbReference>
<reference evidence="1 3" key="1">
    <citation type="journal article" date="2011" name="Nature">
        <title>The Medicago genome provides insight into the evolution of rhizobial symbioses.</title>
        <authorList>
            <person name="Young N.D."/>
            <person name="Debelle F."/>
            <person name="Oldroyd G.E."/>
            <person name="Geurts R."/>
            <person name="Cannon S.B."/>
            <person name="Udvardi M.K."/>
            <person name="Benedito V.A."/>
            <person name="Mayer K.F."/>
            <person name="Gouzy J."/>
            <person name="Schoof H."/>
            <person name="Van de Peer Y."/>
            <person name="Proost S."/>
            <person name="Cook D.R."/>
            <person name="Meyers B.C."/>
            <person name="Spannagl M."/>
            <person name="Cheung F."/>
            <person name="De Mita S."/>
            <person name="Krishnakumar V."/>
            <person name="Gundlach H."/>
            <person name="Zhou S."/>
            <person name="Mudge J."/>
            <person name="Bharti A.K."/>
            <person name="Murray J.D."/>
            <person name="Naoumkina M.A."/>
            <person name="Rosen B."/>
            <person name="Silverstein K.A."/>
            <person name="Tang H."/>
            <person name="Rombauts S."/>
            <person name="Zhao P.X."/>
            <person name="Zhou P."/>
            <person name="Barbe V."/>
            <person name="Bardou P."/>
            <person name="Bechner M."/>
            <person name="Bellec A."/>
            <person name="Berger A."/>
            <person name="Berges H."/>
            <person name="Bidwell S."/>
            <person name="Bisseling T."/>
            <person name="Choisne N."/>
            <person name="Couloux A."/>
            <person name="Denny R."/>
            <person name="Deshpande S."/>
            <person name="Dai X."/>
            <person name="Doyle J.J."/>
            <person name="Dudez A.M."/>
            <person name="Farmer A.D."/>
            <person name="Fouteau S."/>
            <person name="Franken C."/>
            <person name="Gibelin C."/>
            <person name="Gish J."/>
            <person name="Goldstein S."/>
            <person name="Gonzalez A.J."/>
            <person name="Green P.J."/>
            <person name="Hallab A."/>
            <person name="Hartog M."/>
            <person name="Hua A."/>
            <person name="Humphray S.J."/>
            <person name="Jeong D.H."/>
            <person name="Jing Y."/>
            <person name="Jocker A."/>
            <person name="Kenton S.M."/>
            <person name="Kim D.J."/>
            <person name="Klee K."/>
            <person name="Lai H."/>
            <person name="Lang C."/>
            <person name="Lin S."/>
            <person name="Macmil S.L."/>
            <person name="Magdelenat G."/>
            <person name="Matthews L."/>
            <person name="McCorrison J."/>
            <person name="Monaghan E.L."/>
            <person name="Mun J.H."/>
            <person name="Najar F.Z."/>
            <person name="Nicholson C."/>
            <person name="Noirot C."/>
            <person name="O'Bleness M."/>
            <person name="Paule C.R."/>
            <person name="Poulain J."/>
            <person name="Prion F."/>
            <person name="Qin B."/>
            <person name="Qu C."/>
            <person name="Retzel E.F."/>
            <person name="Riddle C."/>
            <person name="Sallet E."/>
            <person name="Samain S."/>
            <person name="Samson N."/>
            <person name="Sanders I."/>
            <person name="Saurat O."/>
            <person name="Scarpelli C."/>
            <person name="Schiex T."/>
            <person name="Segurens B."/>
            <person name="Severin A.J."/>
            <person name="Sherrier D.J."/>
            <person name="Shi R."/>
            <person name="Sims S."/>
            <person name="Singer S.R."/>
            <person name="Sinharoy S."/>
            <person name="Sterck L."/>
            <person name="Viollet A."/>
            <person name="Wang B.B."/>
            <person name="Wang K."/>
            <person name="Wang M."/>
            <person name="Wang X."/>
            <person name="Warfsmann J."/>
            <person name="Weissenbach J."/>
            <person name="White D.D."/>
            <person name="White J.D."/>
            <person name="Wiley G.B."/>
            <person name="Wincker P."/>
            <person name="Xing Y."/>
            <person name="Yang L."/>
            <person name="Yao Z."/>
            <person name="Ying F."/>
            <person name="Zhai J."/>
            <person name="Zhou L."/>
            <person name="Zuber A."/>
            <person name="Denarie J."/>
            <person name="Dixon R.A."/>
            <person name="May G.D."/>
            <person name="Schwartz D.C."/>
            <person name="Rogers J."/>
            <person name="Quetier F."/>
            <person name="Town C.D."/>
            <person name="Roe B.A."/>
        </authorList>
    </citation>
    <scope>NUCLEOTIDE SEQUENCE [LARGE SCALE GENOMIC DNA]</scope>
    <source>
        <strain evidence="1">A17</strain>
        <strain evidence="2 3">cv. Jemalong A17</strain>
    </source>
</reference>
<reference evidence="2" key="3">
    <citation type="submission" date="2015-06" db="UniProtKB">
        <authorList>
            <consortium name="EnsemblPlants"/>
        </authorList>
    </citation>
    <scope>IDENTIFICATION</scope>
    <source>
        <strain evidence="2">cv. Jemalong A17</strain>
    </source>
</reference>
<gene>
    <name evidence="1" type="ORF">MTR_0004s0350</name>
</gene>
<protein>
    <submittedName>
        <fullName evidence="1 2">Uncharacterized protein</fullName>
    </submittedName>
</protein>
<name>A0A072TJL4_MEDTR</name>
<sequence length="81" mass="9804">MTAKAYQWKNTLRQFTNGDFFQTFYQQWAYPRRHELLPCDRFLHCQRLDLFTMVSSPRKFAECLYCDVSPPPILPVLSRFH</sequence>
<evidence type="ECO:0000313" key="3">
    <source>
        <dbReference type="Proteomes" id="UP000002051"/>
    </source>
</evidence>
<organism evidence="1 3">
    <name type="scientific">Medicago truncatula</name>
    <name type="common">Barrel medic</name>
    <name type="synonym">Medicago tribuloides</name>
    <dbReference type="NCBI Taxonomy" id="3880"/>
    <lineage>
        <taxon>Eukaryota</taxon>
        <taxon>Viridiplantae</taxon>
        <taxon>Streptophyta</taxon>
        <taxon>Embryophyta</taxon>
        <taxon>Tracheophyta</taxon>
        <taxon>Spermatophyta</taxon>
        <taxon>Magnoliopsida</taxon>
        <taxon>eudicotyledons</taxon>
        <taxon>Gunneridae</taxon>
        <taxon>Pentapetalae</taxon>
        <taxon>rosids</taxon>
        <taxon>fabids</taxon>
        <taxon>Fabales</taxon>
        <taxon>Fabaceae</taxon>
        <taxon>Papilionoideae</taxon>
        <taxon>50 kb inversion clade</taxon>
        <taxon>NPAAA clade</taxon>
        <taxon>Hologalegina</taxon>
        <taxon>IRL clade</taxon>
        <taxon>Trifolieae</taxon>
        <taxon>Medicago</taxon>
    </lineage>
</organism>
<evidence type="ECO:0000313" key="2">
    <source>
        <dbReference type="EnsemblPlants" id="KEH17627"/>
    </source>
</evidence>
<dbReference type="AlphaFoldDB" id="A0A072TJL4"/>
<accession>A0A072TJL4</accession>